<evidence type="ECO:0000313" key="1">
    <source>
        <dbReference type="EMBL" id="QHU35698.1"/>
    </source>
</evidence>
<proteinExistence type="predicted"/>
<name>A0A6C0M072_9ZZZZ</name>
<protein>
    <submittedName>
        <fullName evidence="1">Uncharacterized protein</fullName>
    </submittedName>
</protein>
<reference evidence="1" key="1">
    <citation type="journal article" date="2020" name="Nature">
        <title>Giant virus diversity and host interactions through global metagenomics.</title>
        <authorList>
            <person name="Schulz F."/>
            <person name="Roux S."/>
            <person name="Paez-Espino D."/>
            <person name="Jungbluth S."/>
            <person name="Walsh D.A."/>
            <person name="Denef V.J."/>
            <person name="McMahon K.D."/>
            <person name="Konstantinidis K.T."/>
            <person name="Eloe-Fadrosh E.A."/>
            <person name="Kyrpides N.C."/>
            <person name="Woyke T."/>
        </authorList>
    </citation>
    <scope>NUCLEOTIDE SEQUENCE</scope>
    <source>
        <strain evidence="1">GVMAG-S-1029409-49</strain>
    </source>
</reference>
<sequence>MNSIVHVDVVGDWGTGKTTFIAKLGDVDINEYTPTTTPSSMMVHLHTTIGDVRFMLTEFGGRRDYDRTRSSDALFVFVDNVASIKTIRKYVRNDRKNVVVCLNKCDDIKRERLYNNADMFAFAWPHNATMVRTSSHIQNTLHEPFNAILRTLYGEGCCVIND</sequence>
<accession>A0A6C0M072</accession>
<dbReference type="EMBL" id="MN740610">
    <property type="protein sequence ID" value="QHU35698.1"/>
    <property type="molecule type" value="Genomic_DNA"/>
</dbReference>
<dbReference type="CDD" id="cd00882">
    <property type="entry name" value="Ras_like_GTPase"/>
    <property type="match status" value="1"/>
</dbReference>
<dbReference type="GO" id="GO:0003924">
    <property type="term" value="F:GTPase activity"/>
    <property type="evidence" value="ECO:0007669"/>
    <property type="project" value="InterPro"/>
</dbReference>
<dbReference type="SUPFAM" id="SSF52540">
    <property type="entry name" value="P-loop containing nucleoside triphosphate hydrolases"/>
    <property type="match status" value="1"/>
</dbReference>
<dbReference type="AlphaFoldDB" id="A0A6C0M072"/>
<dbReference type="InterPro" id="IPR027417">
    <property type="entry name" value="P-loop_NTPase"/>
</dbReference>
<dbReference type="Pfam" id="PF00071">
    <property type="entry name" value="Ras"/>
    <property type="match status" value="1"/>
</dbReference>
<organism evidence="1">
    <name type="scientific">viral metagenome</name>
    <dbReference type="NCBI Taxonomy" id="1070528"/>
    <lineage>
        <taxon>unclassified sequences</taxon>
        <taxon>metagenomes</taxon>
        <taxon>organismal metagenomes</taxon>
    </lineage>
</organism>
<dbReference type="Gene3D" id="3.40.50.300">
    <property type="entry name" value="P-loop containing nucleotide triphosphate hydrolases"/>
    <property type="match status" value="1"/>
</dbReference>
<dbReference type="InterPro" id="IPR001806">
    <property type="entry name" value="Small_GTPase"/>
</dbReference>
<dbReference type="GO" id="GO:0005525">
    <property type="term" value="F:GTP binding"/>
    <property type="evidence" value="ECO:0007669"/>
    <property type="project" value="InterPro"/>
</dbReference>